<evidence type="ECO:0000313" key="2">
    <source>
        <dbReference type="Proteomes" id="UP001427805"/>
    </source>
</evidence>
<accession>A0ABV0BDG5</accession>
<dbReference type="InterPro" id="IPR046662">
    <property type="entry name" value="DUF6771"/>
</dbReference>
<dbReference type="EMBL" id="JBDIZK010000015">
    <property type="protein sequence ID" value="MEN3749594.1"/>
    <property type="molecule type" value="Genomic_DNA"/>
</dbReference>
<dbReference type="Proteomes" id="UP001427805">
    <property type="component" value="Unassembled WGS sequence"/>
</dbReference>
<comment type="caution">
    <text evidence="1">The sequence shown here is derived from an EMBL/GenBank/DDBJ whole genome shotgun (WGS) entry which is preliminary data.</text>
</comment>
<reference evidence="1 2" key="1">
    <citation type="submission" date="2024-05" db="EMBL/GenBank/DDBJ databases">
        <title>Sphingomonas sp. HF-S3 16S ribosomal RNA gene Genome sequencing and assembly.</title>
        <authorList>
            <person name="Lee H."/>
        </authorList>
    </citation>
    <scope>NUCLEOTIDE SEQUENCE [LARGE SCALE GENOMIC DNA]</scope>
    <source>
        <strain evidence="1 2">HF-S3</strain>
    </source>
</reference>
<evidence type="ECO:0000313" key="1">
    <source>
        <dbReference type="EMBL" id="MEN3749594.1"/>
    </source>
</evidence>
<keyword evidence="2" id="KW-1185">Reference proteome</keyword>
<protein>
    <submittedName>
        <fullName evidence="1">DUF6771 family protein</fullName>
    </submittedName>
</protein>
<sequence>MSRVAPEAADISAAILSAPGWARVAITMPDPHMRERGADELARAIAATLTNGSGEDHRDQLPLGI</sequence>
<name>A0ABV0BDG5_9SPHN</name>
<proteinExistence type="predicted"/>
<organism evidence="1 2">
    <name type="scientific">Sphingomonas rustica</name>
    <dbReference type="NCBI Taxonomy" id="3103142"/>
    <lineage>
        <taxon>Bacteria</taxon>
        <taxon>Pseudomonadati</taxon>
        <taxon>Pseudomonadota</taxon>
        <taxon>Alphaproteobacteria</taxon>
        <taxon>Sphingomonadales</taxon>
        <taxon>Sphingomonadaceae</taxon>
        <taxon>Sphingomonas</taxon>
    </lineage>
</organism>
<gene>
    <name evidence="1" type="ORF">TPR58_20645</name>
</gene>
<dbReference type="Pfam" id="PF20561">
    <property type="entry name" value="DUF6771"/>
    <property type="match status" value="1"/>
</dbReference>